<evidence type="ECO:0000256" key="6">
    <source>
        <dbReference type="SAM" id="Phobius"/>
    </source>
</evidence>
<feature type="transmembrane region" description="Helical" evidence="6">
    <location>
        <begin position="154"/>
        <end position="178"/>
    </location>
</feature>
<dbReference type="InterPro" id="IPR005899">
    <property type="entry name" value="Na_pump_deCOase"/>
</dbReference>
<evidence type="ECO:0000256" key="5">
    <source>
        <dbReference type="ARBA" id="ARBA00023136"/>
    </source>
</evidence>
<organism evidence="8 9">
    <name type="scientific">Oribacterium sinus F0268</name>
    <dbReference type="NCBI Taxonomy" id="585501"/>
    <lineage>
        <taxon>Bacteria</taxon>
        <taxon>Bacillati</taxon>
        <taxon>Bacillota</taxon>
        <taxon>Clostridia</taxon>
        <taxon>Lachnospirales</taxon>
        <taxon>Lachnospiraceae</taxon>
        <taxon>Oribacterium</taxon>
    </lineage>
</organism>
<keyword evidence="2" id="KW-1003">Cell membrane</keyword>
<keyword evidence="3 6" id="KW-0812">Transmembrane</keyword>
<protein>
    <submittedName>
        <fullName evidence="8">Sodium pump decarboxylase, gamma subunit</fullName>
    </submittedName>
</protein>
<sequence>MKKINKIFLLCTLLLSFFLLSCAKEEVHAEFMDPMEIESLEGSIEQFFTGIVSQDEESLENSIEEAYAFKEEVLYNALTNFKNNRKELGEFQEVKNSIVTKEEGEYKFHLVAQFEKRALDFDASLKADSSEFTSMSFVPEYSMEEKMASAGQNLLVGMGMVFAVLIFIAWIISLFKYIHIWEEKHKEKKAKRKMPAPTAKAVEKQVPKRVVPLIEKEEGISEDVLSIVMMAAIEAYEAEQVVENPFKDAKELNNGLVVRSIRRRR</sequence>
<keyword evidence="7" id="KW-0732">Signal</keyword>
<gene>
    <name evidence="8" type="ORF">HMPREF6123_0881</name>
</gene>
<dbReference type="Pfam" id="PF04277">
    <property type="entry name" value="OAD_gamma"/>
    <property type="match status" value="1"/>
</dbReference>
<dbReference type="InParanoid" id="C2KWL2"/>
<evidence type="ECO:0000313" key="9">
    <source>
        <dbReference type="Proteomes" id="UP000004121"/>
    </source>
</evidence>
<keyword evidence="9" id="KW-1185">Reference proteome</keyword>
<evidence type="ECO:0000256" key="2">
    <source>
        <dbReference type="ARBA" id="ARBA00022475"/>
    </source>
</evidence>
<comment type="caution">
    <text evidence="8">The sequence shown here is derived from an EMBL/GenBank/DDBJ whole genome shotgun (WGS) entry which is preliminary data.</text>
</comment>
<dbReference type="eggNOG" id="ENOG5032XNI">
    <property type="taxonomic scope" value="Bacteria"/>
</dbReference>
<dbReference type="EMBL" id="ACKX01000084">
    <property type="protein sequence ID" value="EEJ51842.1"/>
    <property type="molecule type" value="Genomic_DNA"/>
</dbReference>
<keyword evidence="4 6" id="KW-1133">Transmembrane helix</keyword>
<comment type="subcellular location">
    <subcellularLocation>
        <location evidence="1">Cell membrane</location>
    </subcellularLocation>
</comment>
<name>C2KWL2_9FIRM</name>
<evidence type="ECO:0000256" key="7">
    <source>
        <dbReference type="SAM" id="SignalP"/>
    </source>
</evidence>
<dbReference type="GO" id="GO:0036376">
    <property type="term" value="P:sodium ion export across plasma membrane"/>
    <property type="evidence" value="ECO:0007669"/>
    <property type="project" value="InterPro"/>
</dbReference>
<dbReference type="OrthoDB" id="1912660at2"/>
<dbReference type="PROSITE" id="PS51257">
    <property type="entry name" value="PROKAR_LIPOPROTEIN"/>
    <property type="match status" value="1"/>
</dbReference>
<dbReference type="HOGENOM" id="CLU_083271_0_0_9"/>
<evidence type="ECO:0000313" key="8">
    <source>
        <dbReference type="EMBL" id="EEJ51842.1"/>
    </source>
</evidence>
<keyword evidence="5 6" id="KW-0472">Membrane</keyword>
<dbReference type="GO" id="GO:0015081">
    <property type="term" value="F:sodium ion transmembrane transporter activity"/>
    <property type="evidence" value="ECO:0007669"/>
    <property type="project" value="InterPro"/>
</dbReference>
<feature type="chain" id="PRO_5038739141" evidence="7">
    <location>
        <begin position="24"/>
        <end position="265"/>
    </location>
</feature>
<evidence type="ECO:0000256" key="4">
    <source>
        <dbReference type="ARBA" id="ARBA00022989"/>
    </source>
</evidence>
<dbReference type="GO" id="GO:0005886">
    <property type="term" value="C:plasma membrane"/>
    <property type="evidence" value="ECO:0007669"/>
    <property type="project" value="UniProtKB-SubCell"/>
</dbReference>
<feature type="signal peptide" evidence="7">
    <location>
        <begin position="1"/>
        <end position="23"/>
    </location>
</feature>
<dbReference type="AlphaFoldDB" id="C2KWL2"/>
<dbReference type="STRING" id="585501.HMPREF6123_0881"/>
<evidence type="ECO:0000256" key="3">
    <source>
        <dbReference type="ARBA" id="ARBA00022692"/>
    </source>
</evidence>
<dbReference type="Proteomes" id="UP000004121">
    <property type="component" value="Unassembled WGS sequence"/>
</dbReference>
<evidence type="ECO:0000256" key="1">
    <source>
        <dbReference type="ARBA" id="ARBA00004236"/>
    </source>
</evidence>
<proteinExistence type="predicted"/>
<reference evidence="8 9" key="1">
    <citation type="submission" date="2009-04" db="EMBL/GenBank/DDBJ databases">
        <authorList>
            <person name="Qin X."/>
            <person name="Bachman B."/>
            <person name="Battles P."/>
            <person name="Bell A."/>
            <person name="Bess C."/>
            <person name="Bickham C."/>
            <person name="Chaboub L."/>
            <person name="Chen D."/>
            <person name="Coyle M."/>
            <person name="Deiros D.R."/>
            <person name="Dinh H."/>
            <person name="Forbes L."/>
            <person name="Fowler G."/>
            <person name="Francisco L."/>
            <person name="Fu Q."/>
            <person name="Gubbala S."/>
            <person name="Hale W."/>
            <person name="Han Y."/>
            <person name="Hemphill L."/>
            <person name="Highlander S.K."/>
            <person name="Hirani K."/>
            <person name="Hogues M."/>
            <person name="Jackson L."/>
            <person name="Jakkamsetti A."/>
            <person name="Javaid M."/>
            <person name="Jiang H."/>
            <person name="Korchina V."/>
            <person name="Kovar C."/>
            <person name="Lara F."/>
            <person name="Lee S."/>
            <person name="Mata R."/>
            <person name="Mathew T."/>
            <person name="Moen C."/>
            <person name="Morales K."/>
            <person name="Munidasa M."/>
            <person name="Nazareth L."/>
            <person name="Ngo R."/>
            <person name="Nguyen L."/>
            <person name="Okwuonu G."/>
            <person name="Ongeri F."/>
            <person name="Patil S."/>
            <person name="Petrosino J."/>
            <person name="Pham C."/>
            <person name="Pham P."/>
            <person name="Pu L.-L."/>
            <person name="Puazo M."/>
            <person name="Raj R."/>
            <person name="Reid J."/>
            <person name="Rouhana J."/>
            <person name="Saada N."/>
            <person name="Shang Y."/>
            <person name="Simmons D."/>
            <person name="Thornton R."/>
            <person name="Warren J."/>
            <person name="Weissenberger G."/>
            <person name="Zhang J."/>
            <person name="Zhang L."/>
            <person name="Zhou C."/>
            <person name="Zhu D."/>
            <person name="Muzny D."/>
            <person name="Worley K."/>
            <person name="Gibbs R."/>
        </authorList>
    </citation>
    <scope>NUCLEOTIDE SEQUENCE [LARGE SCALE GENOMIC DNA]</scope>
    <source>
        <strain evidence="8 9">F0268</strain>
    </source>
</reference>
<accession>C2KWL2</accession>
<dbReference type="RefSeq" id="WP_007156344.1">
    <property type="nucleotide sequence ID" value="NZ_GG668533.1"/>
</dbReference>